<reference evidence="2" key="1">
    <citation type="journal article" date="2023" name="Mol. Phylogenet. Evol.">
        <title>Genome-scale phylogeny and comparative genomics of the fungal order Sordariales.</title>
        <authorList>
            <person name="Hensen N."/>
            <person name="Bonometti L."/>
            <person name="Westerberg I."/>
            <person name="Brannstrom I.O."/>
            <person name="Guillou S."/>
            <person name="Cros-Aarteil S."/>
            <person name="Calhoun S."/>
            <person name="Haridas S."/>
            <person name="Kuo A."/>
            <person name="Mondo S."/>
            <person name="Pangilinan J."/>
            <person name="Riley R."/>
            <person name="LaButti K."/>
            <person name="Andreopoulos B."/>
            <person name="Lipzen A."/>
            <person name="Chen C."/>
            <person name="Yan M."/>
            <person name="Daum C."/>
            <person name="Ng V."/>
            <person name="Clum A."/>
            <person name="Steindorff A."/>
            <person name="Ohm R.A."/>
            <person name="Martin F."/>
            <person name="Silar P."/>
            <person name="Natvig D.O."/>
            <person name="Lalanne C."/>
            <person name="Gautier V."/>
            <person name="Ament-Velasquez S.L."/>
            <person name="Kruys A."/>
            <person name="Hutchinson M.I."/>
            <person name="Powell A.J."/>
            <person name="Barry K."/>
            <person name="Miller A.N."/>
            <person name="Grigoriev I.V."/>
            <person name="Debuchy R."/>
            <person name="Gladieux P."/>
            <person name="Hiltunen Thoren M."/>
            <person name="Johannesson H."/>
        </authorList>
    </citation>
    <scope>NUCLEOTIDE SEQUENCE</scope>
    <source>
        <strain evidence="2">CBS 314.62</strain>
    </source>
</reference>
<dbReference type="PANTHER" id="PTHR38166:SF1">
    <property type="entry name" value="C2H2-TYPE DOMAIN-CONTAINING PROTEIN"/>
    <property type="match status" value="1"/>
</dbReference>
<feature type="compositionally biased region" description="Low complexity" evidence="1">
    <location>
        <begin position="313"/>
        <end position="331"/>
    </location>
</feature>
<accession>A0AAE1C8U3</accession>
<evidence type="ECO:0000313" key="3">
    <source>
        <dbReference type="Proteomes" id="UP001270362"/>
    </source>
</evidence>
<proteinExistence type="predicted"/>
<evidence type="ECO:0000313" key="2">
    <source>
        <dbReference type="EMBL" id="KAK3683381.1"/>
    </source>
</evidence>
<reference evidence="2" key="2">
    <citation type="submission" date="2023-06" db="EMBL/GenBank/DDBJ databases">
        <authorList>
            <consortium name="Lawrence Berkeley National Laboratory"/>
            <person name="Haridas S."/>
            <person name="Hensen N."/>
            <person name="Bonometti L."/>
            <person name="Westerberg I."/>
            <person name="Brannstrom I.O."/>
            <person name="Guillou S."/>
            <person name="Cros-Aarteil S."/>
            <person name="Calhoun S."/>
            <person name="Kuo A."/>
            <person name="Mondo S."/>
            <person name="Pangilinan J."/>
            <person name="Riley R."/>
            <person name="Labutti K."/>
            <person name="Andreopoulos B."/>
            <person name="Lipzen A."/>
            <person name="Chen C."/>
            <person name="Yanf M."/>
            <person name="Daum C."/>
            <person name="Ng V."/>
            <person name="Clum A."/>
            <person name="Steindorff A."/>
            <person name="Ohm R."/>
            <person name="Martin F."/>
            <person name="Silar P."/>
            <person name="Natvig D."/>
            <person name="Lalanne C."/>
            <person name="Gautier V."/>
            <person name="Ament-Velasquez S.L."/>
            <person name="Kruys A."/>
            <person name="Hutchinson M.I."/>
            <person name="Powell A.J."/>
            <person name="Barry K."/>
            <person name="Miller A.N."/>
            <person name="Grigoriev I.V."/>
            <person name="Debuchy R."/>
            <person name="Gladieux P."/>
            <person name="Thoren M.H."/>
            <person name="Johannesson H."/>
        </authorList>
    </citation>
    <scope>NUCLEOTIDE SEQUENCE</scope>
    <source>
        <strain evidence="2">CBS 314.62</strain>
    </source>
</reference>
<feature type="region of interest" description="Disordered" evidence="1">
    <location>
        <begin position="404"/>
        <end position="423"/>
    </location>
</feature>
<feature type="compositionally biased region" description="Basic and acidic residues" evidence="1">
    <location>
        <begin position="53"/>
        <end position="70"/>
    </location>
</feature>
<dbReference type="PANTHER" id="PTHR38166">
    <property type="entry name" value="C2H2-TYPE DOMAIN-CONTAINING PROTEIN-RELATED"/>
    <property type="match status" value="1"/>
</dbReference>
<evidence type="ECO:0008006" key="4">
    <source>
        <dbReference type="Google" id="ProtNLM"/>
    </source>
</evidence>
<protein>
    <recommendedName>
        <fullName evidence="4">C2H2-type domain-containing protein</fullName>
    </recommendedName>
</protein>
<feature type="region of interest" description="Disordered" evidence="1">
    <location>
        <begin position="313"/>
        <end position="337"/>
    </location>
</feature>
<comment type="caution">
    <text evidence="2">The sequence shown here is derived from an EMBL/GenBank/DDBJ whole genome shotgun (WGS) entry which is preliminary data.</text>
</comment>
<keyword evidence="3" id="KW-1185">Reference proteome</keyword>
<organism evidence="2 3">
    <name type="scientific">Podospora appendiculata</name>
    <dbReference type="NCBI Taxonomy" id="314037"/>
    <lineage>
        <taxon>Eukaryota</taxon>
        <taxon>Fungi</taxon>
        <taxon>Dikarya</taxon>
        <taxon>Ascomycota</taxon>
        <taxon>Pezizomycotina</taxon>
        <taxon>Sordariomycetes</taxon>
        <taxon>Sordariomycetidae</taxon>
        <taxon>Sordariales</taxon>
        <taxon>Podosporaceae</taxon>
        <taxon>Podospora</taxon>
    </lineage>
</organism>
<name>A0AAE1C8U3_9PEZI</name>
<dbReference type="AlphaFoldDB" id="A0AAE1C8U3"/>
<sequence length="423" mass="47713">MDSYDSGNLPPAESLLSRRKKRIVALSMAAFGRQLNQWLDNTPEPGQRRGKRSRDDRDRDSTAEDEHDYAAVDQRSGSGGGDARKTKKRAKREQSAAPRGNGTGTGSRKFACPFSKHDPERYKSVKTCCGPGWTDVHRVKEHIYRRHSMKGICPRCLERFENDDDLKSHQRAETPCRLVKVKAPSGFINDDQEKQLHARAKANWSEDEKWQAMYRIIFPDATKVPSAYYDTADEVATAAAAAARVESRFKDHDEYKEYVRRELPRLVKPLFEREVEKLFQSVQDTMAEKAVEIFHSVQSRFLRTWQFQSEQSASASASSTPASEHQQQQEETQQEQDELLAGLKSPSPTDLLGSGFDFIVDDPMFRELFTDEGVFNCEPFMQEVPAVEVDCGNSTTIADSAYFTSSNGDETTSSSGTTDGTLY</sequence>
<dbReference type="Proteomes" id="UP001270362">
    <property type="component" value="Unassembled WGS sequence"/>
</dbReference>
<gene>
    <name evidence="2" type="ORF">B0T22DRAFT_411359</name>
</gene>
<feature type="region of interest" description="Disordered" evidence="1">
    <location>
        <begin position="32"/>
        <end position="116"/>
    </location>
</feature>
<evidence type="ECO:0000256" key="1">
    <source>
        <dbReference type="SAM" id="MobiDB-lite"/>
    </source>
</evidence>
<dbReference type="EMBL" id="JAULSO010000004">
    <property type="protein sequence ID" value="KAK3683381.1"/>
    <property type="molecule type" value="Genomic_DNA"/>
</dbReference>